<protein>
    <submittedName>
        <fullName evidence="2">Uncharacterized protein</fullName>
    </submittedName>
</protein>
<feature type="region of interest" description="Disordered" evidence="1">
    <location>
        <begin position="20"/>
        <end position="55"/>
    </location>
</feature>
<evidence type="ECO:0000256" key="1">
    <source>
        <dbReference type="SAM" id="MobiDB-lite"/>
    </source>
</evidence>
<evidence type="ECO:0000313" key="2">
    <source>
        <dbReference type="EMBL" id="GMN28154.1"/>
    </source>
</evidence>
<reference evidence="2" key="1">
    <citation type="submission" date="2023-07" db="EMBL/GenBank/DDBJ databases">
        <title>draft genome sequence of fig (Ficus carica).</title>
        <authorList>
            <person name="Takahashi T."/>
            <person name="Nishimura K."/>
        </authorList>
    </citation>
    <scope>NUCLEOTIDE SEQUENCE</scope>
</reference>
<gene>
    <name evidence="2" type="ORF">TIFTF001_050516</name>
</gene>
<dbReference type="Proteomes" id="UP001187192">
    <property type="component" value="Unassembled WGS sequence"/>
</dbReference>
<accession>A0AA87Z1K5</accession>
<sequence>MKSAAHRSWSSGEVVISSSLRSDCGHDLITTDGMPSNEDDDKARLTTATSQSRQG</sequence>
<dbReference type="AlphaFoldDB" id="A0AA87Z1K5"/>
<dbReference type="EMBL" id="BTGU01008399">
    <property type="protein sequence ID" value="GMN28154.1"/>
    <property type="molecule type" value="Genomic_DNA"/>
</dbReference>
<feature type="compositionally biased region" description="Polar residues" evidence="1">
    <location>
        <begin position="46"/>
        <end position="55"/>
    </location>
</feature>
<name>A0AA87Z1K5_FICCA</name>
<evidence type="ECO:0000313" key="3">
    <source>
        <dbReference type="Proteomes" id="UP001187192"/>
    </source>
</evidence>
<comment type="caution">
    <text evidence="2">The sequence shown here is derived from an EMBL/GenBank/DDBJ whole genome shotgun (WGS) entry which is preliminary data.</text>
</comment>
<proteinExistence type="predicted"/>
<keyword evidence="3" id="KW-1185">Reference proteome</keyword>
<organism evidence="2 3">
    <name type="scientific">Ficus carica</name>
    <name type="common">Common fig</name>
    <dbReference type="NCBI Taxonomy" id="3494"/>
    <lineage>
        <taxon>Eukaryota</taxon>
        <taxon>Viridiplantae</taxon>
        <taxon>Streptophyta</taxon>
        <taxon>Embryophyta</taxon>
        <taxon>Tracheophyta</taxon>
        <taxon>Spermatophyta</taxon>
        <taxon>Magnoliopsida</taxon>
        <taxon>eudicotyledons</taxon>
        <taxon>Gunneridae</taxon>
        <taxon>Pentapetalae</taxon>
        <taxon>rosids</taxon>
        <taxon>fabids</taxon>
        <taxon>Rosales</taxon>
        <taxon>Moraceae</taxon>
        <taxon>Ficeae</taxon>
        <taxon>Ficus</taxon>
    </lineage>
</organism>